<keyword evidence="2" id="KW-0472">Membrane</keyword>
<dbReference type="PANTHER" id="PTHR44757:SF2">
    <property type="entry name" value="BIOFILM ARCHITECTURE MAINTENANCE PROTEIN MBAA"/>
    <property type="match status" value="1"/>
</dbReference>
<sequence>MKTLKTKLILIVVVVYLMIGAATYTALKSAVDSVVMDFGVNYAAMLVEVQKNRLLPVLQRELALTRKMSDSSLLKRWARNEDDPAIRKMAMQELQSYRNLFHDKSYFIAPVKTQNFYFNNAANEFEGRELRQHLSRDKEDDKWFFSTLKDVDGFDLNVDSNEVLGVTNVWFNIVMKDGNESLAVCGSGIDLSGFIKKLIISRQSGITTVLVGQNGDIKAHPDVRFIDFNAVTKSESSRKTIYGLLNLPGERSLLRAALDTVRTGKQDVETLSVTLYGRIHIASVTYMPDLNWYAIVLVDTSRLIDLGKFLPLTVITILSMLTTVIILVSLLHKVILNPLSSLMESTRKMASGTYDVSLPVTRTDEIGTLTESFNTMAATVLDYTSNLDNKVKEQTEQLKLATEVSRNLIEMAPYAMVVVDSEGTIISFNEQAQMLFEYIPEEIIGQPIEILVPHRYRDKHVGYRNDFIKNPRLIAMGSGLELIGLTYDGREIPVDASLSYTDAGGGRQIICALLDITERKRADALKVEKEVAEKAAARAQQARLEAEGARQELQAKVREIERFNRLALGREERIVELKKQVNSLIVQAGGTAPYLEYDLDAASSDELETHLEESVDSHAVKPNLEAILDLEPLQNVFQTFCELVGVPAAIIDLEAKVLASSNWQRACTDFHRVNEQTCARCIESDTQLALNLQEGKDYAIYCCKNGLTDCASPIFVDGHHVANVFIGQFFMNPPDLEFFAEQARQFNFDKDAYLDAIRDVPIMSEDKLPKILTFLAGFARMVTSISYQRTKAQSSEQYMTKRTEELRQQHTSAMSLAEDANQARAELERYKDQLELLVQQRTEELKKSEELSRMLLISVAEGIFGVDAEGVVVFINPAALNMLRYQEHEVIGQNIHAMIHHTCVDGSLHDEEFCPMYKTNRYGIASQIDDDILWRRDGSYFRVEYSATPIYKDRAVVGSVVTFRDITERKKVEEELKQHVMNLERFNRLTVGREEKMIQLKQEINELSEELGRVRRYKIVQ</sequence>
<dbReference type="Pfam" id="PF00989">
    <property type="entry name" value="PAS"/>
    <property type="match status" value="1"/>
</dbReference>
<dbReference type="InterPro" id="IPR013767">
    <property type="entry name" value="PAS_fold"/>
</dbReference>
<dbReference type="InterPro" id="IPR000014">
    <property type="entry name" value="PAS"/>
</dbReference>
<dbReference type="RefSeq" id="WP_218252203.1">
    <property type="nucleotide sequence ID" value="NZ_JABXWD010000123.1"/>
</dbReference>
<name>A0ABS6RY56_9BACT</name>
<dbReference type="SMART" id="SM00091">
    <property type="entry name" value="PAS"/>
    <property type="match status" value="2"/>
</dbReference>
<proteinExistence type="predicted"/>
<reference evidence="6 7" key="1">
    <citation type="journal article" date="2020" name="J Geophys Res Biogeosci">
        <title>Magnetotaxis as an Adaptation to Enable Bacterial Shuttling of Microbial Sulfur and Sulfur Cycling Across Aquatic Oxic#Anoxic Interfaces.</title>
        <authorList>
            <person name="Li J."/>
            <person name="Liu P."/>
            <person name="Wang J."/>
            <person name="Roberts A.P."/>
            <person name="Pan Y."/>
        </authorList>
    </citation>
    <scope>NUCLEOTIDE SEQUENCE [LARGE SCALE GENOMIC DNA]</scope>
    <source>
        <strain evidence="6 7">MYR-1_YQ</strain>
    </source>
</reference>
<evidence type="ECO:0000256" key="2">
    <source>
        <dbReference type="SAM" id="Phobius"/>
    </source>
</evidence>
<evidence type="ECO:0000259" key="5">
    <source>
        <dbReference type="PROSITE" id="PS50885"/>
    </source>
</evidence>
<comment type="caution">
    <text evidence="6">The sequence shown here is derived from an EMBL/GenBank/DDBJ whole genome shotgun (WGS) entry which is preliminary data.</text>
</comment>
<gene>
    <name evidence="6" type="ORF">HWQ67_08225</name>
</gene>
<feature type="transmembrane region" description="Helical" evidence="2">
    <location>
        <begin position="6"/>
        <end position="27"/>
    </location>
</feature>
<feature type="domain" description="PAS" evidence="3">
    <location>
        <begin position="848"/>
        <end position="900"/>
    </location>
</feature>
<evidence type="ECO:0000259" key="4">
    <source>
        <dbReference type="PROSITE" id="PS50113"/>
    </source>
</evidence>
<dbReference type="InterPro" id="IPR000700">
    <property type="entry name" value="PAS-assoc_C"/>
</dbReference>
<feature type="domain" description="PAS" evidence="3">
    <location>
        <begin position="401"/>
        <end position="453"/>
    </location>
</feature>
<feature type="coiled-coil region" evidence="1">
    <location>
        <begin position="813"/>
        <end position="851"/>
    </location>
</feature>
<dbReference type="InterPro" id="IPR001610">
    <property type="entry name" value="PAC"/>
</dbReference>
<feature type="coiled-coil region" evidence="1">
    <location>
        <begin position="522"/>
        <end position="566"/>
    </location>
</feature>
<dbReference type="InterPro" id="IPR052155">
    <property type="entry name" value="Biofilm_reg_signaling"/>
</dbReference>
<dbReference type="Pfam" id="PF13426">
    <property type="entry name" value="PAS_9"/>
    <property type="match status" value="1"/>
</dbReference>
<evidence type="ECO:0000313" key="7">
    <source>
        <dbReference type="Proteomes" id="UP001196980"/>
    </source>
</evidence>
<organism evidence="6 7">
    <name type="scientific">Candidatus Magnetobacterium casense</name>
    <dbReference type="NCBI Taxonomy" id="1455061"/>
    <lineage>
        <taxon>Bacteria</taxon>
        <taxon>Pseudomonadati</taxon>
        <taxon>Nitrospirota</taxon>
        <taxon>Thermodesulfovibrionia</taxon>
        <taxon>Thermodesulfovibrionales</taxon>
        <taxon>Candidatus Magnetobacteriaceae</taxon>
        <taxon>Candidatus Magnetobacterium</taxon>
    </lineage>
</organism>
<evidence type="ECO:0000256" key="1">
    <source>
        <dbReference type="SAM" id="Coils"/>
    </source>
</evidence>
<evidence type="ECO:0000313" key="6">
    <source>
        <dbReference type="EMBL" id="MBV6341570.1"/>
    </source>
</evidence>
<protein>
    <submittedName>
        <fullName evidence="6">PocR ligand-binding domain-containing protein</fullName>
    </submittedName>
</protein>
<keyword evidence="7" id="KW-1185">Reference proteome</keyword>
<dbReference type="PANTHER" id="PTHR44757">
    <property type="entry name" value="DIGUANYLATE CYCLASE DGCP"/>
    <property type="match status" value="1"/>
</dbReference>
<dbReference type="Pfam" id="PF10114">
    <property type="entry name" value="PocR"/>
    <property type="match status" value="1"/>
</dbReference>
<dbReference type="PROSITE" id="PS50885">
    <property type="entry name" value="HAMP"/>
    <property type="match status" value="1"/>
</dbReference>
<dbReference type="CDD" id="cd06225">
    <property type="entry name" value="HAMP"/>
    <property type="match status" value="1"/>
</dbReference>
<accession>A0ABS6RY56</accession>
<dbReference type="PROSITE" id="PS50112">
    <property type="entry name" value="PAS"/>
    <property type="match status" value="2"/>
</dbReference>
<dbReference type="SMART" id="SM00304">
    <property type="entry name" value="HAMP"/>
    <property type="match status" value="1"/>
</dbReference>
<dbReference type="InterPro" id="IPR003660">
    <property type="entry name" value="HAMP_dom"/>
</dbReference>
<dbReference type="CDD" id="cd00130">
    <property type="entry name" value="PAS"/>
    <property type="match status" value="2"/>
</dbReference>
<keyword evidence="1" id="KW-0175">Coiled coil</keyword>
<feature type="domain" description="HAMP" evidence="5">
    <location>
        <begin position="333"/>
        <end position="385"/>
    </location>
</feature>
<dbReference type="Pfam" id="PF00672">
    <property type="entry name" value="HAMP"/>
    <property type="match status" value="1"/>
</dbReference>
<dbReference type="PROSITE" id="PS50113">
    <property type="entry name" value="PAC"/>
    <property type="match status" value="1"/>
</dbReference>
<dbReference type="Proteomes" id="UP001196980">
    <property type="component" value="Unassembled WGS sequence"/>
</dbReference>
<evidence type="ECO:0000259" key="3">
    <source>
        <dbReference type="PROSITE" id="PS50112"/>
    </source>
</evidence>
<dbReference type="InterPro" id="IPR018771">
    <property type="entry name" value="PocR_dom"/>
</dbReference>
<dbReference type="EMBL" id="JABXWD010000123">
    <property type="protein sequence ID" value="MBV6341570.1"/>
    <property type="molecule type" value="Genomic_DNA"/>
</dbReference>
<feature type="coiled-coil region" evidence="1">
    <location>
        <begin position="969"/>
        <end position="1017"/>
    </location>
</feature>
<dbReference type="NCBIfam" id="TIGR00229">
    <property type="entry name" value="sensory_box"/>
    <property type="match status" value="2"/>
</dbReference>
<keyword evidence="2" id="KW-1133">Transmembrane helix</keyword>
<feature type="domain" description="PAC" evidence="4">
    <location>
        <begin position="926"/>
        <end position="978"/>
    </location>
</feature>
<keyword evidence="2" id="KW-0812">Transmembrane</keyword>
<dbReference type="SMART" id="SM00086">
    <property type="entry name" value="PAC"/>
    <property type="match status" value="2"/>
</dbReference>